<keyword evidence="2" id="KW-1185">Reference proteome</keyword>
<proteinExistence type="predicted"/>
<evidence type="ECO:0000313" key="2">
    <source>
        <dbReference type="Proteomes" id="UP000008385"/>
    </source>
</evidence>
<reference evidence="2" key="1">
    <citation type="submission" date="2006-01" db="EMBL/GenBank/DDBJ databases">
        <title>Genome of the cyst-dividing bacterium Ramlibacter tataouinensis.</title>
        <authorList>
            <person name="Barakat M."/>
            <person name="Ortet P."/>
            <person name="De Luca G."/>
            <person name="Jourlin-Castelli C."/>
            <person name="Ansaldi M."/>
            <person name="Py B."/>
            <person name="Fichant G."/>
            <person name="Coutinho P."/>
            <person name="Voulhoux R."/>
            <person name="Bastien O."/>
            <person name="Roy S."/>
            <person name="Marechal E."/>
            <person name="Henrissat B."/>
            <person name="Quentin Y."/>
            <person name="Noirot P."/>
            <person name="Filloux A."/>
            <person name="Mejean V."/>
            <person name="DuBow M."/>
            <person name="Barras F."/>
            <person name="Heulin T."/>
        </authorList>
    </citation>
    <scope>NUCLEOTIDE SEQUENCE [LARGE SCALE GENOMIC DNA]</scope>
    <source>
        <strain evidence="2">ATCC BAA-407 / DSM 14655 / LMG 21543 / TTB310</strain>
    </source>
</reference>
<dbReference type="STRING" id="365046.Rta_20580"/>
<accession>F5XYH5</accession>
<dbReference type="Gene3D" id="3.40.50.10540">
    <property type="entry name" value="Crotonobetainyl-coa:carnitine coa-transferase, domain 1"/>
    <property type="match status" value="1"/>
</dbReference>
<reference evidence="1 2" key="2">
    <citation type="journal article" date="2011" name="PLoS ONE">
        <title>The Cyst-Dividing Bacterium Ramlibacter tataouinensis TTB310 Genome Reveals a Well-Stocked Toolbox for Adaptation to a Desert Environment.</title>
        <authorList>
            <person name="De Luca G."/>
            <person name="Barakat M."/>
            <person name="Ortet P."/>
            <person name="Fochesato S."/>
            <person name="Jourlin-Castelli C."/>
            <person name="Ansaldi M."/>
            <person name="Py B."/>
            <person name="Fichant G."/>
            <person name="Coutinho P.M."/>
            <person name="Voulhoux R."/>
            <person name="Bastien O."/>
            <person name="Marechal E."/>
            <person name="Henrissat B."/>
            <person name="Quentin Y."/>
            <person name="Noirot P."/>
            <person name="Filloux A."/>
            <person name="Mejean V."/>
            <person name="Dubow M.S."/>
            <person name="Barras F."/>
            <person name="Barbe V."/>
            <person name="Weissenbach J."/>
            <person name="Mihalcescu I."/>
            <person name="Vermeglio A."/>
            <person name="Achouak W."/>
            <person name="Heulin T."/>
        </authorList>
    </citation>
    <scope>NUCLEOTIDE SEQUENCE [LARGE SCALE GENOMIC DNA]</scope>
    <source>
        <strain evidence="2">ATCC BAA-407 / DSM 14655 / LMG 21543 / TTB310</strain>
    </source>
</reference>
<dbReference type="eggNOG" id="COG1804">
    <property type="taxonomic scope" value="Bacteria"/>
</dbReference>
<dbReference type="InterPro" id="IPR023606">
    <property type="entry name" value="CoA-Trfase_III_dom_1_sf"/>
</dbReference>
<dbReference type="GO" id="GO:0003824">
    <property type="term" value="F:catalytic activity"/>
    <property type="evidence" value="ECO:0007669"/>
    <property type="project" value="InterPro"/>
</dbReference>
<protein>
    <recommendedName>
        <fullName evidence="3">CoA-transferase</fullName>
    </recommendedName>
</protein>
<gene>
    <name evidence="1" type="ordered locus">Rta_20580</name>
</gene>
<sequence>MSSTAAPQPLRHVRILSLALNLPGPAALMRCHRLGASCAKLEPPSGDPMARYDAAAYAELHQGVRVATADLKTEAGHKMLHRELEKADVLLTSFRPSATEKLGLGWKALHTRYPSLCQVAIVGAPGAGAEEPGHDLTYLAGHGLVTGLELPATLYADMGGSLMATEAVLQAALLQAERYTGSGDVHPIGRYFEVALSEAAAWLALPRRWGMTLPQGAVGGAHAGYRVYACRDGRVAVAALEPHFAAALCAAAGVADAGANSLALPATHQAIAAFFSCHTRAELDRLAGEKDIPLHTLAP</sequence>
<dbReference type="HOGENOM" id="CLU_033975_5_1_4"/>
<dbReference type="OrthoDB" id="9797653at2"/>
<dbReference type="AlphaFoldDB" id="F5XYH5"/>
<dbReference type="PATRIC" id="fig|365046.3.peg.2102"/>
<dbReference type="PANTHER" id="PTHR48228">
    <property type="entry name" value="SUCCINYL-COA--D-CITRAMALATE COA-TRANSFERASE"/>
    <property type="match status" value="1"/>
</dbReference>
<evidence type="ECO:0000313" key="1">
    <source>
        <dbReference type="EMBL" id="AEG93151.1"/>
    </source>
</evidence>
<dbReference type="RefSeq" id="WP_013901383.1">
    <property type="nucleotide sequence ID" value="NC_015677.1"/>
</dbReference>
<evidence type="ECO:0008006" key="3">
    <source>
        <dbReference type="Google" id="ProtNLM"/>
    </source>
</evidence>
<dbReference type="InterPro" id="IPR050509">
    <property type="entry name" value="CoA-transferase_III"/>
</dbReference>
<dbReference type="InterPro" id="IPR044855">
    <property type="entry name" value="CoA-Trfase_III_dom3_sf"/>
</dbReference>
<dbReference type="Pfam" id="PF02515">
    <property type="entry name" value="CoA_transf_3"/>
    <property type="match status" value="1"/>
</dbReference>
<dbReference type="InterPro" id="IPR003673">
    <property type="entry name" value="CoA-Trfase_fam_III"/>
</dbReference>
<dbReference type="SUPFAM" id="SSF89796">
    <property type="entry name" value="CoA-transferase family III (CaiB/BaiF)"/>
    <property type="match status" value="1"/>
</dbReference>
<dbReference type="PANTHER" id="PTHR48228:SF5">
    <property type="entry name" value="ALPHA-METHYLACYL-COA RACEMASE"/>
    <property type="match status" value="1"/>
</dbReference>
<name>F5XYH5_RAMTT</name>
<dbReference type="Gene3D" id="3.30.1540.10">
    <property type="entry name" value="formyl-coa transferase, domain 3"/>
    <property type="match status" value="1"/>
</dbReference>
<dbReference type="EMBL" id="CP000245">
    <property type="protein sequence ID" value="AEG93151.1"/>
    <property type="molecule type" value="Genomic_DNA"/>
</dbReference>
<organism evidence="1 2">
    <name type="scientific">Ramlibacter tataouinensis (strain ATCC BAA-407 / DSM 14655 / LMG 21543 / TTB310)</name>
    <dbReference type="NCBI Taxonomy" id="365046"/>
    <lineage>
        <taxon>Bacteria</taxon>
        <taxon>Pseudomonadati</taxon>
        <taxon>Pseudomonadota</taxon>
        <taxon>Betaproteobacteria</taxon>
        <taxon>Burkholderiales</taxon>
        <taxon>Comamonadaceae</taxon>
        <taxon>Ramlibacter</taxon>
    </lineage>
</organism>
<dbReference type="Proteomes" id="UP000008385">
    <property type="component" value="Chromosome"/>
</dbReference>
<dbReference type="KEGG" id="rta:Rta_20580"/>